<keyword evidence="3" id="KW-1185">Reference proteome</keyword>
<evidence type="ECO:0000313" key="3">
    <source>
        <dbReference type="Proteomes" id="UP001254848"/>
    </source>
</evidence>
<comment type="caution">
    <text evidence="2">The sequence shown here is derived from an EMBL/GenBank/DDBJ whole genome shotgun (WGS) entry which is preliminary data.</text>
</comment>
<dbReference type="EMBL" id="JAUOZS010000001">
    <property type="protein sequence ID" value="MDT8902207.1"/>
    <property type="molecule type" value="Genomic_DNA"/>
</dbReference>
<dbReference type="RefSeq" id="WP_413780693.1">
    <property type="nucleotide sequence ID" value="NZ_JAUOZS010000001.1"/>
</dbReference>
<name>A0ABU3P0U7_9FIRM</name>
<feature type="region of interest" description="Disordered" evidence="1">
    <location>
        <begin position="1"/>
        <end position="23"/>
    </location>
</feature>
<organism evidence="2 3">
    <name type="scientific">Anaeroselena agilis</name>
    <dbReference type="NCBI Taxonomy" id="3063788"/>
    <lineage>
        <taxon>Bacteria</taxon>
        <taxon>Bacillati</taxon>
        <taxon>Bacillota</taxon>
        <taxon>Negativicutes</taxon>
        <taxon>Acetonemataceae</taxon>
        <taxon>Anaeroselena</taxon>
    </lineage>
</organism>
<proteinExistence type="predicted"/>
<sequence length="84" mass="9095">MRTMAGSRRVDKHSKAAVYNQGRPDPPRALHFKGVHFRGACRCLVCGRLLAELTNAHAEGCGYPDKAALIAAGKVEYLGKGDEK</sequence>
<dbReference type="Proteomes" id="UP001254848">
    <property type="component" value="Unassembled WGS sequence"/>
</dbReference>
<gene>
    <name evidence="2" type="ORF">Q4T40_13200</name>
</gene>
<evidence type="ECO:0000256" key="1">
    <source>
        <dbReference type="SAM" id="MobiDB-lite"/>
    </source>
</evidence>
<evidence type="ECO:0000313" key="2">
    <source>
        <dbReference type="EMBL" id="MDT8902207.1"/>
    </source>
</evidence>
<reference evidence="2 3" key="1">
    <citation type="submission" date="2023-07" db="EMBL/GenBank/DDBJ databases">
        <title>The novel representative of Negativicutes class, Anaeroselena agilis gen. nov. sp. nov.</title>
        <authorList>
            <person name="Prokofeva M.I."/>
            <person name="Elcheninov A.G."/>
            <person name="Klyukina A."/>
            <person name="Kublanov I.V."/>
            <person name="Frolov E.N."/>
            <person name="Podosokorskaya O.A."/>
        </authorList>
    </citation>
    <scope>NUCLEOTIDE SEQUENCE [LARGE SCALE GENOMIC DNA]</scope>
    <source>
        <strain evidence="2 3">4137-cl</strain>
    </source>
</reference>
<accession>A0ABU3P0U7</accession>
<protein>
    <submittedName>
        <fullName evidence="2">Uncharacterized protein</fullName>
    </submittedName>
</protein>